<feature type="compositionally biased region" description="Low complexity" evidence="1">
    <location>
        <begin position="203"/>
        <end position="219"/>
    </location>
</feature>
<dbReference type="PROSITE" id="PS50235">
    <property type="entry name" value="USP_3"/>
    <property type="match status" value="1"/>
</dbReference>
<dbReference type="GO" id="GO:0000082">
    <property type="term" value="P:G1/S transition of mitotic cell cycle"/>
    <property type="evidence" value="ECO:0007669"/>
    <property type="project" value="TreeGrafter"/>
</dbReference>
<evidence type="ECO:0000313" key="3">
    <source>
        <dbReference type="EMBL" id="KAF6024157.1"/>
    </source>
</evidence>
<feature type="compositionally biased region" description="Low complexity" evidence="1">
    <location>
        <begin position="1040"/>
        <end position="1053"/>
    </location>
</feature>
<dbReference type="GO" id="GO:0016579">
    <property type="term" value="P:protein deubiquitination"/>
    <property type="evidence" value="ECO:0007669"/>
    <property type="project" value="InterPro"/>
</dbReference>
<dbReference type="PANTHER" id="PTHR24006">
    <property type="entry name" value="UBIQUITIN CARBOXYL-TERMINAL HYDROLASE"/>
    <property type="match status" value="1"/>
</dbReference>
<dbReference type="InterPro" id="IPR050164">
    <property type="entry name" value="Peptidase_C19"/>
</dbReference>
<feature type="region of interest" description="Disordered" evidence="1">
    <location>
        <begin position="935"/>
        <end position="1112"/>
    </location>
</feature>
<dbReference type="EMBL" id="VXIV02002612">
    <property type="protein sequence ID" value="KAF6024157.1"/>
    <property type="molecule type" value="Genomic_DNA"/>
</dbReference>
<feature type="region of interest" description="Disordered" evidence="1">
    <location>
        <begin position="869"/>
        <end position="914"/>
    </location>
</feature>
<sequence>MKCLLEIEGKWKTSGTNENCSYSSKSAWTNGSVRLVRSTACGLKWQLNVREQPCRIRSVKRYSANPTDRIECFGDQVKLCVKTNSGIFYLILAETSKKKRSDIVQKAKTTLGLLFYTEQGSEKMNTEEVVDLLMSDEEDVDTSETSSCVKVKKLNSSSNWLEEHDEWKDMISQTTPSKGRDSVSQTTPSGGRRHLQTARSDPPKSFYSSKSSSTTPFGSNFLRPSSASKLVSRGAMATPKLSLSGVLPTKPQEFTDVDMKSSKDDDVGSDSENVTLMRRPSLSGFYNLGNTCYKNVALQSLLNIDVFTADLLFSYKTYEPDLEEQSLIREKRILSVQKQKDLLKAVSQAVAAYTDRYSDCQQHDAHEFFCEVLNILKEEIISYGEKTILKNSGKKAESVNAAVDNFEFEVSTTLTCTGCSRETTIRDKQNGLTVSIPEVFLQDSPSCTEKKKLDTYIQDTINCYFQPEIIDYMCETCGVPTARSVQTFTRLPRVLVIVLKRFQNKGQITKDAQSIYINKYITLAGHCGTQVPPLMLPSIPLKLWSVDEYLKLESQSEKDNTTPGRNSGSRNASVENMKDYGAEPMKYSAKKRLIMDAPVVESSTKFKSATVLLSPSDQSESIFTQVGAPKSGSKFRFKSSAIDSGNHGDKIGSSLYIDTLESSLRQQGQKKRTTSTSSTLLLDSLSEEEQCNLAIQRSLKEVGRGRSLSPLKESVDPVQFSRQVQSSKWSHSTQGLRGGHPYTTPRDLSYLVSSSDEEDVGTIQCHGQQVVAVESCDTQETGDESWHDVKQEINKKCSEGLVGGNPIRLTDSDTSPRLTNSPLPSPVSSPSLISGWRGADRQTQAYSTLKSPGKRSRLLAKTRESIKQKQFFSDSEDEGSDNSTASASRYKRRRQRDITPESTPISFGCESVGEVSPQKTKYDKLRLKQSLVAVPPTQQSLESSSQSASGQLHTTAHAGNRQGKAEHQSSSETEFDVVWMKSEDTQKEEQPAELDAFFTDEDDETWGSLPTPMTSVRDRNHLDINEVGDEESPQYSADQSLLSPPSLVGLPPGRIESCGTEASGGTVGDQGGSSEGEDKENQRPDSPKTPLPAGNAASPKPYRPSVVKTSREVKGMEMHEKGGTEFGYSYKLVGVVSHIGSESSYGELSSLN</sequence>
<feature type="compositionally biased region" description="Basic and acidic residues" evidence="1">
    <location>
        <begin position="981"/>
        <end position="990"/>
    </location>
</feature>
<comment type="caution">
    <text evidence="3">The sequence shown here is derived from an EMBL/GenBank/DDBJ whole genome shotgun (WGS) entry which is preliminary data.</text>
</comment>
<dbReference type="Pfam" id="PF00443">
    <property type="entry name" value="UCH"/>
    <property type="match status" value="1"/>
</dbReference>
<proteinExistence type="predicted"/>
<dbReference type="GO" id="GO:0004843">
    <property type="term" value="F:cysteine-type deubiquitinase activity"/>
    <property type="evidence" value="ECO:0007669"/>
    <property type="project" value="InterPro"/>
</dbReference>
<dbReference type="GO" id="GO:0005829">
    <property type="term" value="C:cytosol"/>
    <property type="evidence" value="ECO:0007669"/>
    <property type="project" value="TreeGrafter"/>
</dbReference>
<dbReference type="SUPFAM" id="SSF54001">
    <property type="entry name" value="Cysteine proteinases"/>
    <property type="match status" value="1"/>
</dbReference>
<dbReference type="GO" id="GO:0005634">
    <property type="term" value="C:nucleus"/>
    <property type="evidence" value="ECO:0007669"/>
    <property type="project" value="TreeGrafter"/>
</dbReference>
<protein>
    <submittedName>
        <fullName evidence="3">USP37</fullName>
    </submittedName>
</protein>
<feature type="region of interest" description="Disordered" evidence="1">
    <location>
        <begin position="172"/>
        <end position="220"/>
    </location>
</feature>
<feature type="compositionally biased region" description="Polar residues" evidence="1">
    <location>
        <begin position="172"/>
        <end position="189"/>
    </location>
</feature>
<reference evidence="3" key="1">
    <citation type="submission" date="2020-06" db="EMBL/GenBank/DDBJ databases">
        <title>Draft genome of Bugula neritina, a colonial animal packing powerful symbionts and potential medicines.</title>
        <authorList>
            <person name="Rayko M."/>
        </authorList>
    </citation>
    <scope>NUCLEOTIDE SEQUENCE [LARGE SCALE GENOMIC DNA]</scope>
    <source>
        <strain evidence="3">Kwan_BN1</strain>
    </source>
</reference>
<evidence type="ECO:0000259" key="2">
    <source>
        <dbReference type="PROSITE" id="PS50235"/>
    </source>
</evidence>
<feature type="compositionally biased region" description="Polar residues" evidence="1">
    <location>
        <begin position="561"/>
        <end position="574"/>
    </location>
</feature>
<evidence type="ECO:0000313" key="4">
    <source>
        <dbReference type="Proteomes" id="UP000593567"/>
    </source>
</evidence>
<name>A0A7J7JDR0_BUGNE</name>
<dbReference type="InterPro" id="IPR038765">
    <property type="entry name" value="Papain-like_cys_pep_sf"/>
</dbReference>
<dbReference type="AlphaFoldDB" id="A0A7J7JDR0"/>
<dbReference type="InterPro" id="IPR001394">
    <property type="entry name" value="Peptidase_C19_UCH"/>
</dbReference>
<gene>
    <name evidence="3" type="ORF">EB796_017552</name>
</gene>
<feature type="compositionally biased region" description="Low complexity" evidence="1">
    <location>
        <begin position="938"/>
        <end position="951"/>
    </location>
</feature>
<dbReference type="PANTHER" id="PTHR24006:SF915">
    <property type="entry name" value="UBIQUITIN CARBOXYL-TERMINAL HYDROLASE-RELATED"/>
    <property type="match status" value="1"/>
</dbReference>
<accession>A0A7J7JDR0</accession>
<dbReference type="Gene3D" id="3.90.70.10">
    <property type="entry name" value="Cysteine proteinases"/>
    <property type="match status" value="1"/>
</dbReference>
<feature type="domain" description="USP" evidence="2">
    <location>
        <begin position="283"/>
        <end position="663"/>
    </location>
</feature>
<feature type="compositionally biased region" description="Gly residues" evidence="1">
    <location>
        <begin position="1065"/>
        <end position="1074"/>
    </location>
</feature>
<dbReference type="OrthoDB" id="289038at2759"/>
<dbReference type="CDD" id="cd02257">
    <property type="entry name" value="Peptidase_C19"/>
    <property type="match status" value="1"/>
</dbReference>
<feature type="region of interest" description="Disordered" evidence="1">
    <location>
        <begin position="797"/>
        <end position="838"/>
    </location>
</feature>
<keyword evidence="4" id="KW-1185">Reference proteome</keyword>
<dbReference type="InterPro" id="IPR028889">
    <property type="entry name" value="USP"/>
</dbReference>
<evidence type="ECO:0000256" key="1">
    <source>
        <dbReference type="SAM" id="MobiDB-lite"/>
    </source>
</evidence>
<dbReference type="Proteomes" id="UP000593567">
    <property type="component" value="Unassembled WGS sequence"/>
</dbReference>
<organism evidence="3 4">
    <name type="scientific">Bugula neritina</name>
    <name type="common">Brown bryozoan</name>
    <name type="synonym">Sertularia neritina</name>
    <dbReference type="NCBI Taxonomy" id="10212"/>
    <lineage>
        <taxon>Eukaryota</taxon>
        <taxon>Metazoa</taxon>
        <taxon>Spiralia</taxon>
        <taxon>Lophotrochozoa</taxon>
        <taxon>Bryozoa</taxon>
        <taxon>Gymnolaemata</taxon>
        <taxon>Cheilostomatida</taxon>
        <taxon>Flustrina</taxon>
        <taxon>Buguloidea</taxon>
        <taxon>Bugulidae</taxon>
        <taxon>Bugula</taxon>
    </lineage>
</organism>
<feature type="region of interest" description="Disordered" evidence="1">
    <location>
        <begin position="555"/>
        <end position="578"/>
    </location>
</feature>